<evidence type="ECO:0000313" key="7">
    <source>
        <dbReference type="EMBL" id="MSR91263.1"/>
    </source>
</evidence>
<dbReference type="InterPro" id="IPR004843">
    <property type="entry name" value="Calcineurin-like_PHP"/>
</dbReference>
<keyword evidence="8" id="KW-1185">Reference proteome</keyword>
<keyword evidence="2" id="KW-0378">Hydrolase</keyword>
<dbReference type="Gene3D" id="3.60.21.10">
    <property type="match status" value="1"/>
</dbReference>
<feature type="domain" description="ILCR1 Ig-like" evidence="6">
    <location>
        <begin position="335"/>
        <end position="416"/>
    </location>
</feature>
<dbReference type="Gene3D" id="2.60.40.10">
    <property type="entry name" value="Immunoglobulins"/>
    <property type="match status" value="1"/>
</dbReference>
<gene>
    <name evidence="7" type="ORF">FYJ33_07520</name>
</gene>
<dbReference type="InterPro" id="IPR050884">
    <property type="entry name" value="CNP_phosphodiesterase-III"/>
</dbReference>
<accession>A0A7X2T1U7</accession>
<dbReference type="PANTHER" id="PTHR42988">
    <property type="entry name" value="PHOSPHOHYDROLASE"/>
    <property type="match status" value="1"/>
</dbReference>
<name>A0A7X2T1U7_9CLOT</name>
<proteinExistence type="inferred from homology"/>
<dbReference type="Proteomes" id="UP000460287">
    <property type="component" value="Unassembled WGS sequence"/>
</dbReference>
<dbReference type="AlphaFoldDB" id="A0A7X2T1U7"/>
<organism evidence="7 8">
    <name type="scientific">Inconstantimicrobium porci</name>
    <dbReference type="NCBI Taxonomy" id="2652291"/>
    <lineage>
        <taxon>Bacteria</taxon>
        <taxon>Bacillati</taxon>
        <taxon>Bacillota</taxon>
        <taxon>Clostridia</taxon>
        <taxon>Eubacteriales</taxon>
        <taxon>Clostridiaceae</taxon>
        <taxon>Inconstantimicrobium</taxon>
    </lineage>
</organism>
<dbReference type="CDD" id="cd00063">
    <property type="entry name" value="FN3"/>
    <property type="match status" value="1"/>
</dbReference>
<protein>
    <submittedName>
        <fullName evidence="7">Uncharacterized protein</fullName>
    </submittedName>
</protein>
<sequence>MKRVSSKLILIMILFIFAINTVGVRAAVKNKNADLRFGVLSDVHIMDQNKKQDDKFKNALSMLKDFTKDDMDALLVAGDLTDSGGKLSYEKFNNIYESILGKKVEKVFAMGNHEYYTGLSPIESQKRFTQETGQKLNDRKVIKGYNFITVSTENAALEGAFGNNTKQWLLEQLEECNRENSQKPIFVIVHQPVKDTIYGSDRDCTDELKPILSKYPQVICFAGHSHYSLYDERCIDQKDFTSVATGGLKRVDFEENMINRSEFKNKEISQGLFVEVNEKRVTITRIDFLNKKVMSNKWIIDEPCNKKNFKYTYARKLIRTCPKFKDDGQCRADIKNDNSVEVTFSRAYHDDFVYSYKITLIDKDKNNMENEFMFINDFFSGSSPDNYKIKLSNLNKGVNYKVKIKAVESFGNESSNELQCDFKI</sequence>
<dbReference type="InterPro" id="IPR029052">
    <property type="entry name" value="Metallo-depent_PP-like"/>
</dbReference>
<evidence type="ECO:0000313" key="8">
    <source>
        <dbReference type="Proteomes" id="UP000460287"/>
    </source>
</evidence>
<reference evidence="7 8" key="1">
    <citation type="submission" date="2019-08" db="EMBL/GenBank/DDBJ databases">
        <title>In-depth cultivation of the pig gut microbiome towards novel bacterial diversity and tailored functional studies.</title>
        <authorList>
            <person name="Wylensek D."/>
            <person name="Hitch T.C.A."/>
            <person name="Clavel T."/>
        </authorList>
    </citation>
    <scope>NUCLEOTIDE SEQUENCE [LARGE SCALE GENOMIC DNA]</scope>
    <source>
        <strain evidence="7 8">WCA-383-APC-5B</strain>
    </source>
</reference>
<feature type="domain" description="Calcineurin-like phosphoesterase" evidence="5">
    <location>
        <begin position="35"/>
        <end position="227"/>
    </location>
</feature>
<keyword evidence="1" id="KW-0479">Metal-binding</keyword>
<dbReference type="InterPro" id="IPR057066">
    <property type="entry name" value="Ig_ILCR1"/>
</dbReference>
<dbReference type="GO" id="GO:0016787">
    <property type="term" value="F:hydrolase activity"/>
    <property type="evidence" value="ECO:0007669"/>
    <property type="project" value="UniProtKB-KW"/>
</dbReference>
<evidence type="ECO:0000259" key="5">
    <source>
        <dbReference type="Pfam" id="PF00149"/>
    </source>
</evidence>
<comment type="caution">
    <text evidence="7">The sequence shown here is derived from an EMBL/GenBank/DDBJ whole genome shotgun (WGS) entry which is preliminary data.</text>
</comment>
<dbReference type="EMBL" id="VULX01000009">
    <property type="protein sequence ID" value="MSR91263.1"/>
    <property type="molecule type" value="Genomic_DNA"/>
</dbReference>
<evidence type="ECO:0000259" key="6">
    <source>
        <dbReference type="Pfam" id="PF23608"/>
    </source>
</evidence>
<keyword evidence="3" id="KW-0408">Iron</keyword>
<dbReference type="GO" id="GO:0046872">
    <property type="term" value="F:metal ion binding"/>
    <property type="evidence" value="ECO:0007669"/>
    <property type="project" value="UniProtKB-KW"/>
</dbReference>
<dbReference type="InterPro" id="IPR003961">
    <property type="entry name" value="FN3_dom"/>
</dbReference>
<evidence type="ECO:0000256" key="3">
    <source>
        <dbReference type="ARBA" id="ARBA00023004"/>
    </source>
</evidence>
<dbReference type="Pfam" id="PF00149">
    <property type="entry name" value="Metallophos"/>
    <property type="match status" value="1"/>
</dbReference>
<dbReference type="SUPFAM" id="SSF56300">
    <property type="entry name" value="Metallo-dependent phosphatases"/>
    <property type="match status" value="1"/>
</dbReference>
<evidence type="ECO:0000256" key="2">
    <source>
        <dbReference type="ARBA" id="ARBA00022801"/>
    </source>
</evidence>
<comment type="similarity">
    <text evidence="4">Belongs to the cyclic nucleotide phosphodiesterase class-III family.</text>
</comment>
<dbReference type="PANTHER" id="PTHR42988:SF2">
    <property type="entry name" value="CYCLIC NUCLEOTIDE PHOSPHODIESTERASE CBUA0032-RELATED"/>
    <property type="match status" value="1"/>
</dbReference>
<dbReference type="Pfam" id="PF23608">
    <property type="entry name" value="Ig_ILCR1"/>
    <property type="match status" value="1"/>
</dbReference>
<evidence type="ECO:0000256" key="4">
    <source>
        <dbReference type="ARBA" id="ARBA00025742"/>
    </source>
</evidence>
<dbReference type="InterPro" id="IPR013783">
    <property type="entry name" value="Ig-like_fold"/>
</dbReference>
<evidence type="ECO:0000256" key="1">
    <source>
        <dbReference type="ARBA" id="ARBA00022723"/>
    </source>
</evidence>
<dbReference type="RefSeq" id="WP_154531153.1">
    <property type="nucleotide sequence ID" value="NZ_VULX01000009.1"/>
</dbReference>